<protein>
    <submittedName>
        <fullName evidence="1">Uncharacterized protein</fullName>
    </submittedName>
</protein>
<reference evidence="1" key="1">
    <citation type="submission" date="2020-04" db="EMBL/GenBank/DDBJ databases">
        <authorList>
            <person name="Chiriac C."/>
            <person name="Salcher M."/>
            <person name="Ghai R."/>
            <person name="Kavagutti S V."/>
        </authorList>
    </citation>
    <scope>NUCLEOTIDE SEQUENCE</scope>
</reference>
<sequence>MNKETIKQTKNTIKISGVTYGSAVYLNNAKKTFNKDKFIVVGGTSYYIPI</sequence>
<proteinExistence type="predicted"/>
<name>A0A6J5KWL1_9CAUD</name>
<accession>A0A6J5KWL1</accession>
<organism evidence="1">
    <name type="scientific">uncultured Caudovirales phage</name>
    <dbReference type="NCBI Taxonomy" id="2100421"/>
    <lineage>
        <taxon>Viruses</taxon>
        <taxon>Duplodnaviria</taxon>
        <taxon>Heunggongvirae</taxon>
        <taxon>Uroviricota</taxon>
        <taxon>Caudoviricetes</taxon>
        <taxon>Peduoviridae</taxon>
        <taxon>Maltschvirus</taxon>
        <taxon>Maltschvirus maltsch</taxon>
    </lineage>
</organism>
<gene>
    <name evidence="1" type="ORF">UFOVP54_100</name>
</gene>
<evidence type="ECO:0000313" key="1">
    <source>
        <dbReference type="EMBL" id="CAB4125283.1"/>
    </source>
</evidence>
<dbReference type="EMBL" id="LR796188">
    <property type="protein sequence ID" value="CAB4125283.1"/>
    <property type="molecule type" value="Genomic_DNA"/>
</dbReference>